<evidence type="ECO:0000313" key="3">
    <source>
        <dbReference type="EMBL" id="GEC76660.1"/>
    </source>
</evidence>
<reference evidence="3 4" key="1">
    <citation type="submission" date="2019-06" db="EMBL/GenBank/DDBJ databases">
        <title>Whole genome shotgun sequence of Microbacterium liquefaciens NBRC 15037.</title>
        <authorList>
            <person name="Hosoyama A."/>
            <person name="Uohara A."/>
            <person name="Ohji S."/>
            <person name="Ichikawa N."/>
        </authorList>
    </citation>
    <scope>NUCLEOTIDE SEQUENCE [LARGE SCALE GENOMIC DNA]</scope>
    <source>
        <strain evidence="3 4">NBRC 15037</strain>
    </source>
</reference>
<sequence>MTPPPPPPRRTITWIAGGVFACATAVVFWVVAVSSASSGAASVLIGPLDELSLLTLSVLLAFGSLGVGLWSIEAPRRMLPLKVIGVVLATCAGALAALAAVFTVDANVTPVLHRGCDTGYVVVERSFLMGSSGTVYRQDGAFIVTQVGWSSGDNGHQPFSMGGYAVTEERGMLTVSYAVNRPVASTGVTAGSGTSLSLPVLDDRSPQCGLHTARSADQAPYPPIPSPETEKLTVENVDGAMREMIGASFDAAAGVVVDASGAPLDSSSLPLSSTPCTEGPGTQREVQIAFRTDDNSRSLERILAVWDQAGYAKDRAMQEDIRYSESLPVARVGIKDTSSLDGLIHLTSTSVCIPPA</sequence>
<keyword evidence="2" id="KW-1133">Transmembrane helix</keyword>
<evidence type="ECO:0000313" key="4">
    <source>
        <dbReference type="Proteomes" id="UP000317410"/>
    </source>
</evidence>
<evidence type="ECO:0000256" key="2">
    <source>
        <dbReference type="SAM" id="Phobius"/>
    </source>
</evidence>
<dbReference type="AlphaFoldDB" id="A0A4Y4BBV2"/>
<dbReference type="RefSeq" id="WP_141387724.1">
    <property type="nucleotide sequence ID" value="NZ_BJNQ01000023.1"/>
</dbReference>
<feature type="transmembrane region" description="Helical" evidence="2">
    <location>
        <begin position="83"/>
        <end position="104"/>
    </location>
</feature>
<comment type="caution">
    <text evidence="3">The sequence shown here is derived from an EMBL/GenBank/DDBJ whole genome shotgun (WGS) entry which is preliminary data.</text>
</comment>
<evidence type="ECO:0000256" key="1">
    <source>
        <dbReference type="SAM" id="MobiDB-lite"/>
    </source>
</evidence>
<protein>
    <submittedName>
        <fullName evidence="3">Uncharacterized protein</fullName>
    </submittedName>
</protein>
<feature type="transmembrane region" description="Helical" evidence="2">
    <location>
        <begin position="12"/>
        <end position="31"/>
    </location>
</feature>
<feature type="transmembrane region" description="Helical" evidence="2">
    <location>
        <begin position="51"/>
        <end position="71"/>
    </location>
</feature>
<proteinExistence type="predicted"/>
<dbReference type="Proteomes" id="UP000317410">
    <property type="component" value="Unassembled WGS sequence"/>
</dbReference>
<organism evidence="3 4">
    <name type="scientific">Microbacterium maritypicum</name>
    <name type="common">Microbacterium liquefaciens</name>
    <dbReference type="NCBI Taxonomy" id="33918"/>
    <lineage>
        <taxon>Bacteria</taxon>
        <taxon>Bacillati</taxon>
        <taxon>Actinomycetota</taxon>
        <taxon>Actinomycetes</taxon>
        <taxon>Micrococcales</taxon>
        <taxon>Microbacteriaceae</taxon>
        <taxon>Microbacterium</taxon>
    </lineage>
</organism>
<dbReference type="EMBL" id="BJNQ01000023">
    <property type="protein sequence ID" value="GEC76660.1"/>
    <property type="molecule type" value="Genomic_DNA"/>
</dbReference>
<feature type="region of interest" description="Disordered" evidence="1">
    <location>
        <begin position="208"/>
        <end position="229"/>
    </location>
</feature>
<keyword evidence="2" id="KW-0472">Membrane</keyword>
<gene>
    <name evidence="3" type="ORF">MLI01_28050</name>
</gene>
<accession>A0A4Y4BBV2</accession>
<keyword evidence="2" id="KW-0812">Transmembrane</keyword>
<name>A0A4Y4BBV2_MICMQ</name>